<dbReference type="EMBL" id="AMZH03002809">
    <property type="protein sequence ID" value="RRT74320.1"/>
    <property type="molecule type" value="Genomic_DNA"/>
</dbReference>
<reference evidence="2 3" key="1">
    <citation type="journal article" date="2014" name="Agronomy (Basel)">
        <title>A Draft Genome Sequence for Ensete ventricosum, the Drought-Tolerant Tree Against Hunger.</title>
        <authorList>
            <person name="Harrison J."/>
            <person name="Moore K.A."/>
            <person name="Paszkiewicz K."/>
            <person name="Jones T."/>
            <person name="Grant M."/>
            <person name="Ambacheew D."/>
            <person name="Muzemil S."/>
            <person name="Studholme D.J."/>
        </authorList>
    </citation>
    <scope>NUCLEOTIDE SEQUENCE [LARGE SCALE GENOMIC DNA]</scope>
</reference>
<evidence type="ECO:0000313" key="2">
    <source>
        <dbReference type="EMBL" id="RRT74320.1"/>
    </source>
</evidence>
<evidence type="ECO:0000313" key="3">
    <source>
        <dbReference type="Proteomes" id="UP000287651"/>
    </source>
</evidence>
<comment type="caution">
    <text evidence="2">The sequence shown here is derived from an EMBL/GenBank/DDBJ whole genome shotgun (WGS) entry which is preliminary data.</text>
</comment>
<dbReference type="AlphaFoldDB" id="A0A427ADN3"/>
<accession>A0A427ADN3</accession>
<organism evidence="2 3">
    <name type="scientific">Ensete ventricosum</name>
    <name type="common">Abyssinian banana</name>
    <name type="synonym">Musa ensete</name>
    <dbReference type="NCBI Taxonomy" id="4639"/>
    <lineage>
        <taxon>Eukaryota</taxon>
        <taxon>Viridiplantae</taxon>
        <taxon>Streptophyta</taxon>
        <taxon>Embryophyta</taxon>
        <taxon>Tracheophyta</taxon>
        <taxon>Spermatophyta</taxon>
        <taxon>Magnoliopsida</taxon>
        <taxon>Liliopsida</taxon>
        <taxon>Zingiberales</taxon>
        <taxon>Musaceae</taxon>
        <taxon>Ensete</taxon>
    </lineage>
</organism>
<dbReference type="Proteomes" id="UP000287651">
    <property type="component" value="Unassembled WGS sequence"/>
</dbReference>
<feature type="compositionally biased region" description="Basic and acidic residues" evidence="1">
    <location>
        <begin position="68"/>
        <end position="77"/>
    </location>
</feature>
<name>A0A427ADN3_ENSVE</name>
<feature type="region of interest" description="Disordered" evidence="1">
    <location>
        <begin position="35"/>
        <end position="122"/>
    </location>
</feature>
<proteinExistence type="predicted"/>
<gene>
    <name evidence="2" type="ORF">B296_00003837</name>
</gene>
<sequence length="122" mass="13655">MFGVSAYDPENCSTCEKTRVPSLSCKIGRSVRLERRDPGGAGMRWHEDGGVGSRGRIPPTVRPCYTEQEYRTVDVRRTRPAVLPRTKSRRPNSRPSPDPTAKSSTMAIAFSRRRRPSPPIPC</sequence>
<protein>
    <submittedName>
        <fullName evidence="2">Uncharacterized protein</fullName>
    </submittedName>
</protein>
<feature type="compositionally biased region" description="Basic and acidic residues" evidence="1">
    <location>
        <begin position="35"/>
        <end position="49"/>
    </location>
</feature>
<evidence type="ECO:0000256" key="1">
    <source>
        <dbReference type="SAM" id="MobiDB-lite"/>
    </source>
</evidence>